<evidence type="ECO:0000313" key="2">
    <source>
        <dbReference type="Proteomes" id="UP000789901"/>
    </source>
</evidence>
<dbReference type="EMBL" id="CAJVQB010027495">
    <property type="protein sequence ID" value="CAG8810648.1"/>
    <property type="molecule type" value="Genomic_DNA"/>
</dbReference>
<organism evidence="1 2">
    <name type="scientific">Gigaspora margarita</name>
    <dbReference type="NCBI Taxonomy" id="4874"/>
    <lineage>
        <taxon>Eukaryota</taxon>
        <taxon>Fungi</taxon>
        <taxon>Fungi incertae sedis</taxon>
        <taxon>Mucoromycota</taxon>
        <taxon>Glomeromycotina</taxon>
        <taxon>Glomeromycetes</taxon>
        <taxon>Diversisporales</taxon>
        <taxon>Gigasporaceae</taxon>
        <taxon>Gigaspora</taxon>
    </lineage>
</organism>
<proteinExistence type="predicted"/>
<sequence length="166" mass="18710">ELANLLDNTGQTNLVAVNGQIAVQIENQALNEALSQPGTAIVKLRAVEDLWDEDWHIASSWPTNIAINVPNTNNGTIVVVAGIYFANYRPEELCRKFLDALPLPWLEKAKDIGKHLLLDELAKKLYEIDKAPEVNKLEQQVSDMHNGENLKKKYDLLEKQLIKTKE</sequence>
<evidence type="ECO:0000313" key="1">
    <source>
        <dbReference type="EMBL" id="CAG8810648.1"/>
    </source>
</evidence>
<accession>A0ABN7W0Y3</accession>
<feature type="non-terminal residue" evidence="1">
    <location>
        <position position="1"/>
    </location>
</feature>
<name>A0ABN7W0Y3_GIGMA</name>
<keyword evidence="2" id="KW-1185">Reference proteome</keyword>
<comment type="caution">
    <text evidence="1">The sequence shown here is derived from an EMBL/GenBank/DDBJ whole genome shotgun (WGS) entry which is preliminary data.</text>
</comment>
<reference evidence="1 2" key="1">
    <citation type="submission" date="2021-06" db="EMBL/GenBank/DDBJ databases">
        <authorList>
            <person name="Kallberg Y."/>
            <person name="Tangrot J."/>
            <person name="Rosling A."/>
        </authorList>
    </citation>
    <scope>NUCLEOTIDE SEQUENCE [LARGE SCALE GENOMIC DNA]</scope>
    <source>
        <strain evidence="1 2">120-4 pot B 10/14</strain>
    </source>
</reference>
<dbReference type="Proteomes" id="UP000789901">
    <property type="component" value="Unassembled WGS sequence"/>
</dbReference>
<gene>
    <name evidence="1" type="ORF">GMARGA_LOCUS25138</name>
</gene>
<protein>
    <submittedName>
        <fullName evidence="1">13067_t:CDS:1</fullName>
    </submittedName>
</protein>